<organism evidence="1 2">
    <name type="scientific">Mucor velutinosus</name>
    <dbReference type="NCBI Taxonomy" id="708070"/>
    <lineage>
        <taxon>Eukaryota</taxon>
        <taxon>Fungi</taxon>
        <taxon>Fungi incertae sedis</taxon>
        <taxon>Mucoromycota</taxon>
        <taxon>Mucoromycotina</taxon>
        <taxon>Mucoromycetes</taxon>
        <taxon>Mucorales</taxon>
        <taxon>Mucorineae</taxon>
        <taxon>Mucoraceae</taxon>
        <taxon>Mucor</taxon>
    </lineage>
</organism>
<evidence type="ECO:0000313" key="1">
    <source>
        <dbReference type="EMBL" id="KAK4518660.1"/>
    </source>
</evidence>
<dbReference type="AlphaFoldDB" id="A0AAN7HUT5"/>
<dbReference type="GeneID" id="89952567"/>
<accession>A0AAN7HUT5</accession>
<dbReference type="EMBL" id="JASEJX010000012">
    <property type="protein sequence ID" value="KAK4518660.1"/>
    <property type="molecule type" value="Genomic_DNA"/>
</dbReference>
<comment type="caution">
    <text evidence="1">The sequence shown here is derived from an EMBL/GenBank/DDBJ whole genome shotgun (WGS) entry which is preliminary data.</text>
</comment>
<dbReference type="RefSeq" id="XP_064685326.1">
    <property type="nucleotide sequence ID" value="XM_064828124.1"/>
</dbReference>
<dbReference type="Proteomes" id="UP001304243">
    <property type="component" value="Unassembled WGS sequence"/>
</dbReference>
<proteinExistence type="predicted"/>
<protein>
    <submittedName>
        <fullName evidence="1">Uncharacterized protein</fullName>
    </submittedName>
</protein>
<gene>
    <name evidence="1" type="ORF">ATC70_008881</name>
</gene>
<sequence>MRNSTKCINVHWPGATFEDGELEEAEAPNISTLKVDDATSAPAATAGTSTAATATTTTEVDFIGALISAIFNPPNVQETTPPTPALKTEISDTASVLMPTSVAESLLPLSEIASMLNITDPLLTTTHTTITSMVTVTPTAAPSISSGTNASASSSVSFGLRLEANLFYPMLIFVLTTVFIY</sequence>
<name>A0AAN7HUT5_9FUNG</name>
<reference evidence="1 2" key="1">
    <citation type="submission" date="2022-11" db="EMBL/GenBank/DDBJ databases">
        <title>Mucor velutinosus strain NIH1002 WGS.</title>
        <authorList>
            <person name="Subramanian P."/>
            <person name="Mullikin J.C."/>
            <person name="Segre J.A."/>
            <person name="Zelazny A.M."/>
        </authorList>
    </citation>
    <scope>NUCLEOTIDE SEQUENCE [LARGE SCALE GENOMIC DNA]</scope>
    <source>
        <strain evidence="1 2">NIH1002</strain>
    </source>
</reference>
<evidence type="ECO:0000313" key="2">
    <source>
        <dbReference type="Proteomes" id="UP001304243"/>
    </source>
</evidence>
<keyword evidence="2" id="KW-1185">Reference proteome</keyword>